<dbReference type="PROSITE" id="PS50156">
    <property type="entry name" value="SSD"/>
    <property type="match status" value="1"/>
</dbReference>
<feature type="transmembrane region" description="Helical" evidence="1">
    <location>
        <begin position="954"/>
        <end position="974"/>
    </location>
</feature>
<feature type="transmembrane region" description="Helical" evidence="1">
    <location>
        <begin position="980"/>
        <end position="1005"/>
    </location>
</feature>
<name>A0A3N2AR94_9MICO</name>
<dbReference type="Gene3D" id="3.30.2090.10">
    <property type="entry name" value="Multidrug efflux transporter AcrB TolC docking domain, DN and DC subdomains"/>
    <property type="match status" value="2"/>
</dbReference>
<protein>
    <submittedName>
        <fullName evidence="3">HAE1 family hydrophobic/amphiphilic exporter-1</fullName>
    </submittedName>
</protein>
<dbReference type="AlphaFoldDB" id="A0A3N2AR94"/>
<evidence type="ECO:0000256" key="1">
    <source>
        <dbReference type="SAM" id="Phobius"/>
    </source>
</evidence>
<proteinExistence type="predicted"/>
<feature type="transmembrane region" description="Helical" evidence="1">
    <location>
        <begin position="1059"/>
        <end position="1084"/>
    </location>
</feature>
<dbReference type="Gene3D" id="3.30.70.1430">
    <property type="entry name" value="Multidrug efflux transporter AcrB pore domain"/>
    <property type="match status" value="2"/>
</dbReference>
<gene>
    <name evidence="3" type="ORF">EDD26_0597</name>
</gene>
<sequence>MHLLSLASLKNRALIVLATICIAIFGGVALSSLKTELTPELELPAVVVTTTLPGASPEIMSEDVTGPIERAIQSVPGLEGTTGTSSTSSSVVFAEFTYGINIPTTEQRVQQAVNRILSQLPENAEPTVLTGSIADFPVLRIAISSPGDQAALVDRIETVAVPQLERTEGVRAVQLQGAPGQRITIDPDDAALAAAGLSRLDITEAIDEHGQLLPGGTVDDGDQTLSVQIGERLASVDDVASLPLSREQPAEPDPANPANAPPADTVTIADVADVALEQDPVSSIALVDGEPAIILSITKTQASNTVDVSHAVQELLPGLQSELGDDVTFTTVLDQAPYIEHSIEALAVEGVLGLVFAVLVILVFLWSLRSTLVTAVSIPISVLMTFIGMWGFGYSLNVLTLGALTISIGRVVDDSIVVIENIKRHLAFSASRSRAIVDAVREVAGAITASTITTVIVFLPLAFVSDITGELFRPFALTVTLALLSSLIVSLTIVPVLASWLLKRPKEAVDADAQAAAAARAAAVVAEPRPTRRRVLGRRLPGRHRADAGASATSVTAMSATATAATATSAVADEAATTRPADAPERRDRLRRGYRPILLATLRRPWLVLVGAVAILGASVAAFPLLATNFLGDDGQTTVQVSQALEPGASLDAQLDAARSLTTELEQLEGVETVSATVSSGASSFAAFTGGGGGGAISYGVIAAEGTDMPALRERILAAAESAEGEITVGQSAGLGGSDIAIDVQAPTPDALDAATASVVDAVTGLEGVAQVTDSLEGAQPLVQVAVDRELAASLGLSEAAVSGLVAQAMQPTPVGEIQLEGSLVRIWLDAIAPAATLEELRELELPTPNGPLPLADVAEVSQIEGPVSIETSDGARTATVTVTPDAADVGGISGGVQTALGELELADGATATVGGVATQITDAFTQLGIAALIAVLLVYVVMVATFKSLLQPFLLLVSVPFAATGAIAMQLITGVPLGVASMVGVLMLVGIVVTNAIVLIDLVNQYRDRGLSVRDALVEGAERRLRPILMTAAATIFALIPMAAGLTGQGGFISQPLAIVVIGGLISSTLLTLVVLPVLYLVVEGAIERRRIRVGKGTRADRRGELAEAGAR</sequence>
<dbReference type="Gene3D" id="3.30.70.1320">
    <property type="entry name" value="Multidrug efflux transporter AcrB pore domain like"/>
    <property type="match status" value="1"/>
</dbReference>
<feature type="transmembrane region" description="Helical" evidence="1">
    <location>
        <begin position="12"/>
        <end position="33"/>
    </location>
</feature>
<dbReference type="SUPFAM" id="SSF82693">
    <property type="entry name" value="Multidrug efflux transporter AcrB pore domain, PN1, PN2, PC1 and PC2 subdomains"/>
    <property type="match status" value="2"/>
</dbReference>
<evidence type="ECO:0000313" key="3">
    <source>
        <dbReference type="EMBL" id="ROR65232.1"/>
    </source>
</evidence>
<dbReference type="Pfam" id="PF00873">
    <property type="entry name" value="ACR_tran"/>
    <property type="match status" value="2"/>
</dbReference>
<reference evidence="3 4" key="1">
    <citation type="submission" date="2018-11" db="EMBL/GenBank/DDBJ databases">
        <title>Sequencing the genomes of 1000 actinobacteria strains.</title>
        <authorList>
            <person name="Klenk H.-P."/>
        </authorList>
    </citation>
    <scope>NUCLEOTIDE SEQUENCE [LARGE SCALE GENOMIC DNA]</scope>
    <source>
        <strain evidence="3 4">DSM 9580</strain>
    </source>
</reference>
<dbReference type="PANTHER" id="PTHR32063:SF0">
    <property type="entry name" value="SWARMING MOTILITY PROTEIN SWRC"/>
    <property type="match status" value="1"/>
</dbReference>
<dbReference type="Gene3D" id="1.20.1640.10">
    <property type="entry name" value="Multidrug efflux transporter AcrB transmembrane domain"/>
    <property type="match status" value="4"/>
</dbReference>
<dbReference type="SUPFAM" id="SSF82714">
    <property type="entry name" value="Multidrug efflux transporter AcrB TolC docking domain, DN and DC subdomains"/>
    <property type="match status" value="2"/>
</dbReference>
<feature type="transmembrane region" description="Helical" evidence="1">
    <location>
        <begin position="345"/>
        <end position="365"/>
    </location>
</feature>
<dbReference type="InterPro" id="IPR000731">
    <property type="entry name" value="SSD"/>
</dbReference>
<feature type="transmembrane region" description="Helical" evidence="1">
    <location>
        <begin position="372"/>
        <end position="392"/>
    </location>
</feature>
<organism evidence="3 4">
    <name type="scientific">Agrococcus jenensis</name>
    <dbReference type="NCBI Taxonomy" id="46353"/>
    <lineage>
        <taxon>Bacteria</taxon>
        <taxon>Bacillati</taxon>
        <taxon>Actinomycetota</taxon>
        <taxon>Actinomycetes</taxon>
        <taxon>Micrococcales</taxon>
        <taxon>Microbacteriaceae</taxon>
        <taxon>Agrococcus</taxon>
    </lineage>
</organism>
<keyword evidence="1" id="KW-0472">Membrane</keyword>
<comment type="caution">
    <text evidence="3">The sequence shown here is derived from an EMBL/GenBank/DDBJ whole genome shotgun (WGS) entry which is preliminary data.</text>
</comment>
<dbReference type="GO" id="GO:0005886">
    <property type="term" value="C:plasma membrane"/>
    <property type="evidence" value="ECO:0007669"/>
    <property type="project" value="TreeGrafter"/>
</dbReference>
<dbReference type="PRINTS" id="PR00702">
    <property type="entry name" value="ACRIFLAVINRP"/>
</dbReference>
<dbReference type="InterPro" id="IPR027463">
    <property type="entry name" value="AcrB_DN_DC_subdom"/>
</dbReference>
<dbReference type="OrthoDB" id="3306666at2"/>
<keyword evidence="1" id="KW-0812">Transmembrane</keyword>
<dbReference type="Gene3D" id="3.30.70.1440">
    <property type="entry name" value="Multidrug efflux transporter AcrB pore domain"/>
    <property type="match status" value="1"/>
</dbReference>
<dbReference type="PANTHER" id="PTHR32063">
    <property type="match status" value="1"/>
</dbReference>
<keyword evidence="1" id="KW-1133">Transmembrane helix</keyword>
<feature type="transmembrane region" description="Helical" evidence="1">
    <location>
        <begin position="443"/>
        <end position="463"/>
    </location>
</feature>
<dbReference type="GO" id="GO:0042910">
    <property type="term" value="F:xenobiotic transmembrane transporter activity"/>
    <property type="evidence" value="ECO:0007669"/>
    <property type="project" value="TreeGrafter"/>
</dbReference>
<dbReference type="RefSeq" id="WP_123696342.1">
    <property type="nucleotide sequence ID" value="NZ_RKHJ01000001.1"/>
</dbReference>
<dbReference type="SUPFAM" id="SSF82866">
    <property type="entry name" value="Multidrug efflux transporter AcrB transmembrane domain"/>
    <property type="match status" value="2"/>
</dbReference>
<feature type="transmembrane region" description="Helical" evidence="1">
    <location>
        <begin position="1026"/>
        <end position="1047"/>
    </location>
</feature>
<dbReference type="EMBL" id="RKHJ01000001">
    <property type="protein sequence ID" value="ROR65232.1"/>
    <property type="molecule type" value="Genomic_DNA"/>
</dbReference>
<dbReference type="Proteomes" id="UP000275456">
    <property type="component" value="Unassembled WGS sequence"/>
</dbReference>
<dbReference type="InterPro" id="IPR001036">
    <property type="entry name" value="Acrflvin-R"/>
</dbReference>
<feature type="transmembrane region" description="Helical" evidence="1">
    <location>
        <begin position="606"/>
        <end position="627"/>
    </location>
</feature>
<accession>A0A3N2AR94</accession>
<keyword evidence="4" id="KW-1185">Reference proteome</keyword>
<feature type="domain" description="SSD" evidence="2">
    <location>
        <begin position="346"/>
        <end position="500"/>
    </location>
</feature>
<feature type="transmembrane region" description="Helical" evidence="1">
    <location>
        <begin position="475"/>
        <end position="498"/>
    </location>
</feature>
<feature type="transmembrane region" description="Helical" evidence="1">
    <location>
        <begin position="928"/>
        <end position="947"/>
    </location>
</feature>
<evidence type="ECO:0000259" key="2">
    <source>
        <dbReference type="PROSITE" id="PS50156"/>
    </source>
</evidence>
<feature type="transmembrane region" description="Helical" evidence="1">
    <location>
        <begin position="398"/>
        <end position="422"/>
    </location>
</feature>
<evidence type="ECO:0000313" key="4">
    <source>
        <dbReference type="Proteomes" id="UP000275456"/>
    </source>
</evidence>